<gene>
    <name evidence="1" type="ORF">AsAng_0053900</name>
</gene>
<dbReference type="AlphaFoldDB" id="A0A915YJZ5"/>
<accession>A0A915YJZ5</accession>
<proteinExistence type="predicted"/>
<name>A0A915YJZ5_9BACT</name>
<keyword evidence="2" id="KW-1185">Reference proteome</keyword>
<protein>
    <submittedName>
        <fullName evidence="1">Uncharacterized protein</fullName>
    </submittedName>
</protein>
<evidence type="ECO:0000313" key="1">
    <source>
        <dbReference type="EMBL" id="BDS14609.1"/>
    </source>
</evidence>
<dbReference type="KEGG" id="aup:AsAng_0053900"/>
<organism evidence="1 2">
    <name type="scientific">Aureispira anguillae</name>
    <dbReference type="NCBI Taxonomy" id="2864201"/>
    <lineage>
        <taxon>Bacteria</taxon>
        <taxon>Pseudomonadati</taxon>
        <taxon>Bacteroidota</taxon>
        <taxon>Saprospiria</taxon>
        <taxon>Saprospirales</taxon>
        <taxon>Saprospiraceae</taxon>
        <taxon>Aureispira</taxon>
    </lineage>
</organism>
<dbReference type="EMBL" id="AP026867">
    <property type="protein sequence ID" value="BDS14609.1"/>
    <property type="molecule type" value="Genomic_DNA"/>
</dbReference>
<reference evidence="1" key="1">
    <citation type="submission" date="2022-09" db="EMBL/GenBank/DDBJ databases">
        <title>Aureispira anguillicida sp. nov., isolated from Leptocephalus of Japanese eel Anguilla japonica.</title>
        <authorList>
            <person name="Yuasa K."/>
            <person name="Mekata T."/>
            <person name="Ikunari K."/>
        </authorList>
    </citation>
    <scope>NUCLEOTIDE SEQUENCE</scope>
    <source>
        <strain evidence="1">EL160426</strain>
    </source>
</reference>
<dbReference type="Proteomes" id="UP001060919">
    <property type="component" value="Chromosome"/>
</dbReference>
<sequence>MVKGEFFLPYNKLILRYFFAFLQKKQKKHCFFLYSFSYKLAQLVR</sequence>
<evidence type="ECO:0000313" key="2">
    <source>
        <dbReference type="Proteomes" id="UP001060919"/>
    </source>
</evidence>